<accession>A0A126V1F9</accession>
<gene>
    <name evidence="1" type="ORF">RC74_13600</name>
</gene>
<organism evidence="1 2">
    <name type="scientific">Falsihalocynthiibacter arcticus</name>
    <dbReference type="NCBI Taxonomy" id="1579316"/>
    <lineage>
        <taxon>Bacteria</taxon>
        <taxon>Pseudomonadati</taxon>
        <taxon>Pseudomonadota</taxon>
        <taxon>Alphaproteobacteria</taxon>
        <taxon>Rhodobacterales</taxon>
        <taxon>Roseobacteraceae</taxon>
        <taxon>Falsihalocynthiibacter</taxon>
    </lineage>
</organism>
<dbReference type="EMBL" id="CP014327">
    <property type="protein sequence ID" value="AML52168.1"/>
    <property type="molecule type" value="Genomic_DNA"/>
</dbReference>
<evidence type="ECO:0000313" key="1">
    <source>
        <dbReference type="EMBL" id="AML52168.1"/>
    </source>
</evidence>
<sequence length="206" mass="21794">MEGRTLTHDSTQQILSQLTTRFPGVPVGPDGTPRYHFFHAPNSGCSQKVRAVLAYYQVSHCSHLLDIFAGKTYDPAQVHVRMQGCACLGVPLAAQHLGTTSVEANGCDGCVVPTLVDVKDGTFLWIPCAFVKCWTPRKGGGALVPAALRAAIMAELAVVHDLPNYQSLAVRVVPESAPGNALPALRSAIIDVPGARLEPTKSAVSA</sequence>
<name>A0A126V1F9_9RHOB</name>
<keyword evidence="2" id="KW-1185">Reference proteome</keyword>
<protein>
    <submittedName>
        <fullName evidence="1">Uncharacterized protein</fullName>
    </submittedName>
</protein>
<evidence type="ECO:0000313" key="2">
    <source>
        <dbReference type="Proteomes" id="UP000070371"/>
    </source>
</evidence>
<dbReference type="Proteomes" id="UP000070371">
    <property type="component" value="Chromosome"/>
</dbReference>
<proteinExistence type="predicted"/>
<dbReference type="KEGG" id="hat:RC74_13600"/>
<dbReference type="AlphaFoldDB" id="A0A126V1F9"/>
<reference evidence="1 2" key="1">
    <citation type="submission" date="2016-02" db="EMBL/GenBank/DDBJ databases">
        <title>Complete genome sequence of Halocynthiibacter arcticus PAMC 20958t from arctic marine sediment.</title>
        <authorList>
            <person name="Lee Y.M."/>
            <person name="Baek K."/>
            <person name="Lee H.K."/>
            <person name="Shin S.C."/>
        </authorList>
    </citation>
    <scope>NUCLEOTIDE SEQUENCE [LARGE SCALE GENOMIC DNA]</scope>
    <source>
        <strain evidence="1">PAMC 20958</strain>
    </source>
</reference>